<keyword evidence="5 7" id="KW-0067">ATP-binding</keyword>
<evidence type="ECO:0000256" key="5">
    <source>
        <dbReference type="ARBA" id="ARBA00022840"/>
    </source>
</evidence>
<feature type="domain" description="ABC transporter" evidence="6">
    <location>
        <begin position="27"/>
        <end position="250"/>
    </location>
</feature>
<comment type="similarity">
    <text evidence="1">Belongs to the ABC transporter superfamily.</text>
</comment>
<keyword evidence="3" id="KW-1003">Cell membrane</keyword>
<dbReference type="Pfam" id="PF00005">
    <property type="entry name" value="ABC_tran"/>
    <property type="match status" value="1"/>
</dbReference>
<dbReference type="PROSITE" id="PS50893">
    <property type="entry name" value="ABC_TRANSPORTER_2"/>
    <property type="match status" value="1"/>
</dbReference>
<keyword evidence="2" id="KW-0813">Transport</keyword>
<gene>
    <name evidence="7" type="primary">btuD_7</name>
    <name evidence="7" type="ORF">DSM104443_03790</name>
</gene>
<name>A0A6M4H469_9PROT</name>
<dbReference type="InterPro" id="IPR003593">
    <property type="entry name" value="AAA+_ATPase"/>
</dbReference>
<dbReference type="PANTHER" id="PTHR46743:SF2">
    <property type="entry name" value="TEICHOIC ACIDS EXPORT ATP-BINDING PROTEIN TAGH"/>
    <property type="match status" value="1"/>
</dbReference>
<evidence type="ECO:0000313" key="8">
    <source>
        <dbReference type="Proteomes" id="UP000501534"/>
    </source>
</evidence>
<evidence type="ECO:0000256" key="2">
    <source>
        <dbReference type="ARBA" id="ARBA00022448"/>
    </source>
</evidence>
<dbReference type="EMBL" id="CP053069">
    <property type="protein sequence ID" value="QJR12697.1"/>
    <property type="molecule type" value="Genomic_DNA"/>
</dbReference>
<dbReference type="InterPro" id="IPR015860">
    <property type="entry name" value="ABC_transpr_TagH-like"/>
</dbReference>
<dbReference type="PANTHER" id="PTHR46743">
    <property type="entry name" value="TEICHOIC ACIDS EXPORT ATP-BINDING PROTEIN TAGH"/>
    <property type="match status" value="1"/>
</dbReference>
<dbReference type="InterPro" id="IPR050683">
    <property type="entry name" value="Bact_Polysacc_Export_ATP-bd"/>
</dbReference>
<dbReference type="RefSeq" id="WP_171095124.1">
    <property type="nucleotide sequence ID" value="NZ_CP053069.1"/>
</dbReference>
<dbReference type="InterPro" id="IPR029439">
    <property type="entry name" value="Wzt_C"/>
</dbReference>
<dbReference type="Proteomes" id="UP000501534">
    <property type="component" value="Chromosome"/>
</dbReference>
<dbReference type="InterPro" id="IPR003439">
    <property type="entry name" value="ABC_transporter-like_ATP-bd"/>
</dbReference>
<dbReference type="Gene3D" id="3.40.50.300">
    <property type="entry name" value="P-loop containing nucleotide triphosphate hydrolases"/>
    <property type="match status" value="1"/>
</dbReference>
<dbReference type="CDD" id="cd10147">
    <property type="entry name" value="Wzt_C-like"/>
    <property type="match status" value="1"/>
</dbReference>
<organism evidence="7 8">
    <name type="scientific">Usitatibacter rugosus</name>
    <dbReference type="NCBI Taxonomy" id="2732067"/>
    <lineage>
        <taxon>Bacteria</taxon>
        <taxon>Pseudomonadati</taxon>
        <taxon>Pseudomonadota</taxon>
        <taxon>Betaproteobacteria</taxon>
        <taxon>Nitrosomonadales</taxon>
        <taxon>Usitatibacteraceae</taxon>
        <taxon>Usitatibacter</taxon>
    </lineage>
</organism>
<dbReference type="GO" id="GO:0005524">
    <property type="term" value="F:ATP binding"/>
    <property type="evidence" value="ECO:0007669"/>
    <property type="project" value="UniProtKB-KW"/>
</dbReference>
<evidence type="ECO:0000259" key="6">
    <source>
        <dbReference type="PROSITE" id="PS50893"/>
    </source>
</evidence>
<proteinExistence type="inferred from homology"/>
<dbReference type="SUPFAM" id="SSF52540">
    <property type="entry name" value="P-loop containing nucleoside triphosphate hydrolases"/>
    <property type="match status" value="1"/>
</dbReference>
<dbReference type="GO" id="GO:0016887">
    <property type="term" value="F:ATP hydrolysis activity"/>
    <property type="evidence" value="ECO:0007669"/>
    <property type="project" value="InterPro"/>
</dbReference>
<evidence type="ECO:0000256" key="1">
    <source>
        <dbReference type="ARBA" id="ARBA00005417"/>
    </source>
</evidence>
<dbReference type="CDD" id="cd03220">
    <property type="entry name" value="ABC_KpsT_Wzt"/>
    <property type="match status" value="1"/>
</dbReference>
<evidence type="ECO:0000256" key="3">
    <source>
        <dbReference type="ARBA" id="ARBA00022475"/>
    </source>
</evidence>
<protein>
    <submittedName>
        <fullName evidence="7">Vitamin B12 import ATP-binding protein BtuD</fullName>
    </submittedName>
</protein>
<keyword evidence="8" id="KW-1185">Reference proteome</keyword>
<accession>A0A6M4H469</accession>
<dbReference type="KEGG" id="uru:DSM104443_03790"/>
<evidence type="ECO:0000313" key="7">
    <source>
        <dbReference type="EMBL" id="QJR12697.1"/>
    </source>
</evidence>
<dbReference type="GO" id="GO:0016020">
    <property type="term" value="C:membrane"/>
    <property type="evidence" value="ECO:0007669"/>
    <property type="project" value="InterPro"/>
</dbReference>
<evidence type="ECO:0000256" key="4">
    <source>
        <dbReference type="ARBA" id="ARBA00022741"/>
    </source>
</evidence>
<dbReference type="SMART" id="SM00382">
    <property type="entry name" value="AAA"/>
    <property type="match status" value="1"/>
</dbReference>
<keyword evidence="4" id="KW-0547">Nucleotide-binding</keyword>
<keyword evidence="3" id="KW-0472">Membrane</keyword>
<reference evidence="7 8" key="1">
    <citation type="submission" date="2020-04" db="EMBL/GenBank/DDBJ databases">
        <title>Usitatibacter rugosus gen. nov., sp. nov. and Usitatibacter palustris sp. nov., novel members of Usitatibacteraceae fam. nov. within the order Nitrosomonadales isolated from soil.</title>
        <authorList>
            <person name="Huber K.J."/>
            <person name="Neumann-Schaal M."/>
            <person name="Geppert A."/>
            <person name="Luckner M."/>
            <person name="Wanner G."/>
            <person name="Overmann J."/>
        </authorList>
    </citation>
    <scope>NUCLEOTIDE SEQUENCE [LARGE SCALE GENOMIC DNA]</scope>
    <source>
        <strain evidence="7 8">0125_3</strain>
    </source>
</reference>
<dbReference type="AlphaFoldDB" id="A0A6M4H469"/>
<sequence length="401" mass="43976">MSAEKTLVRLSGITKDYPKVATGGDRLRTLASLFLRRGDTPHFRALDGIDLEVHRGESLGLVGENGAGKSTLLKIIAGVVKPTRGTVGVAGRVGALLELGSGFHPEYTGRENIDLAAALMGLSRRETRARVDEIVAFADIGAHIDEPIKHYSSGMVVRLGFAVATTLKPDILITDEVLAVGDESFQKKCIAWLERFLADGGTLLLCSHSMFHIQTLCRRAVWLHHGQQRLYGDAFDVTREYLAYHEEKSRTEKLAHRAAPNMQVPRIIEAWIEDGEGERCTHFAKGGTLVVQGIAHEPEDQPPVVLVGLVRIDGTPVFGAITNEDGFVPPRLEPTRFGFAVRFENLSLLPGKYRARTHVMDVQGLRLFDTVEMEFTVAGETREFGLVALPHEWTAGRGGNA</sequence>
<dbReference type="Gene3D" id="2.70.50.60">
    <property type="entry name" value="abc- transporter (atp binding component) like domain"/>
    <property type="match status" value="1"/>
</dbReference>
<dbReference type="InterPro" id="IPR027417">
    <property type="entry name" value="P-loop_NTPase"/>
</dbReference>
<dbReference type="GO" id="GO:0140359">
    <property type="term" value="F:ABC-type transporter activity"/>
    <property type="evidence" value="ECO:0007669"/>
    <property type="project" value="InterPro"/>
</dbReference>